<dbReference type="Gene3D" id="1.20.1250.20">
    <property type="entry name" value="MFS general substrate transporter like domains"/>
    <property type="match status" value="1"/>
</dbReference>
<feature type="transmembrane region" description="Helical" evidence="7">
    <location>
        <begin position="80"/>
        <end position="99"/>
    </location>
</feature>
<dbReference type="InterPro" id="IPR001958">
    <property type="entry name" value="Tet-R_TetA/multi-R_MdtG-like"/>
</dbReference>
<dbReference type="AlphaFoldDB" id="A0A1U7NRP0"/>
<organism evidence="9 10">
    <name type="scientific">Deinococcus marmoris</name>
    <dbReference type="NCBI Taxonomy" id="249408"/>
    <lineage>
        <taxon>Bacteria</taxon>
        <taxon>Thermotogati</taxon>
        <taxon>Deinococcota</taxon>
        <taxon>Deinococci</taxon>
        <taxon>Deinococcales</taxon>
        <taxon>Deinococcaceae</taxon>
        <taxon>Deinococcus</taxon>
    </lineage>
</organism>
<dbReference type="GO" id="GO:0016020">
    <property type="term" value="C:membrane"/>
    <property type="evidence" value="ECO:0007669"/>
    <property type="project" value="UniProtKB-SubCell"/>
</dbReference>
<dbReference type="OrthoDB" id="9793283at2"/>
<evidence type="ECO:0000313" key="9">
    <source>
        <dbReference type="EMBL" id="OLV15584.1"/>
    </source>
</evidence>
<dbReference type="InterPro" id="IPR036259">
    <property type="entry name" value="MFS_trans_sf"/>
</dbReference>
<evidence type="ECO:0000313" key="10">
    <source>
        <dbReference type="Proteomes" id="UP000186607"/>
    </source>
</evidence>
<sequence>MNKSPVNVPPILFLLVTAFLFATGISLVFPVLPFIVAKYVPQVSQQAAMIGLLGASYAFCSFFSSPVLGALSDAYGRRPVVILSLLGSAIGYVIFGIGGSLGVLFLGRIIDGLCSGGMGALFGYLADTTPEEQRGKVFGQIGAAVGAGFIIGPAIGGLASHLSLSAPMFLAAGVALLNVLWGAFVLPESLPASRRATTFDLSNLNPLKQLSGALSYPVVRRLVTVSVLFGLAFSLMGLLALLARDTLGWGAGQVSTVYIVVGVSDIVAQGLLLPFLLRAFKERGVAVLGLSLGVFGMVGMALLTHFPLTALLYVSVLAFAIGEGIFNAAQGALISIAAPAEAQGQVQGGAQAFGSLAQVVGPLGGGQLYSRLGPGATYGTAAALVLVALGVLLGQRPPPVRNSEGQAQEVA</sequence>
<proteinExistence type="inferred from homology"/>
<dbReference type="InterPro" id="IPR005829">
    <property type="entry name" value="Sugar_transporter_CS"/>
</dbReference>
<dbReference type="PANTHER" id="PTHR23504">
    <property type="entry name" value="MAJOR FACILITATOR SUPERFAMILY DOMAIN-CONTAINING PROTEIN 10"/>
    <property type="match status" value="1"/>
</dbReference>
<dbReference type="InterPro" id="IPR011701">
    <property type="entry name" value="MFS"/>
</dbReference>
<accession>A0A1U7NRP0</accession>
<feature type="transmembrane region" description="Helical" evidence="7">
    <location>
        <begin position="12"/>
        <end position="35"/>
    </location>
</feature>
<feature type="domain" description="Major facilitator superfamily (MFS) profile" evidence="8">
    <location>
        <begin position="10"/>
        <end position="400"/>
    </location>
</feature>
<keyword evidence="4 7" id="KW-0812">Transmembrane</keyword>
<evidence type="ECO:0000259" key="8">
    <source>
        <dbReference type="PROSITE" id="PS50850"/>
    </source>
</evidence>
<evidence type="ECO:0000256" key="2">
    <source>
        <dbReference type="ARBA" id="ARBA00007520"/>
    </source>
</evidence>
<dbReference type="PROSITE" id="PS50850">
    <property type="entry name" value="MFS"/>
    <property type="match status" value="1"/>
</dbReference>
<keyword evidence="6 7" id="KW-0472">Membrane</keyword>
<evidence type="ECO:0000256" key="5">
    <source>
        <dbReference type="ARBA" id="ARBA00022989"/>
    </source>
</evidence>
<dbReference type="PRINTS" id="PR01035">
    <property type="entry name" value="TCRTETA"/>
</dbReference>
<feature type="transmembrane region" description="Helical" evidence="7">
    <location>
        <begin position="255"/>
        <end position="277"/>
    </location>
</feature>
<dbReference type="PANTHER" id="PTHR23504:SF15">
    <property type="entry name" value="MAJOR FACILITATOR SUPERFAMILY (MFS) PROFILE DOMAIN-CONTAINING PROTEIN"/>
    <property type="match status" value="1"/>
</dbReference>
<feature type="transmembrane region" description="Helical" evidence="7">
    <location>
        <begin position="222"/>
        <end position="243"/>
    </location>
</feature>
<feature type="transmembrane region" description="Helical" evidence="7">
    <location>
        <begin position="284"/>
        <end position="304"/>
    </location>
</feature>
<evidence type="ECO:0000256" key="3">
    <source>
        <dbReference type="ARBA" id="ARBA00022448"/>
    </source>
</evidence>
<evidence type="ECO:0000256" key="4">
    <source>
        <dbReference type="ARBA" id="ARBA00022692"/>
    </source>
</evidence>
<comment type="subcellular location">
    <subcellularLocation>
        <location evidence="1">Membrane</location>
        <topology evidence="1">Multi-pass membrane protein</topology>
    </subcellularLocation>
</comment>
<reference evidence="9 10" key="1">
    <citation type="submission" date="2017-01" db="EMBL/GenBank/DDBJ databases">
        <title>Genome Analysis of Deinococcus marmoris KOPRI26562.</title>
        <authorList>
            <person name="Kim J.H."/>
            <person name="Oh H.-M."/>
        </authorList>
    </citation>
    <scope>NUCLEOTIDE SEQUENCE [LARGE SCALE GENOMIC DNA]</scope>
    <source>
        <strain evidence="9 10">KOPRI26562</strain>
    </source>
</reference>
<keyword evidence="10" id="KW-1185">Reference proteome</keyword>
<feature type="transmembrane region" description="Helical" evidence="7">
    <location>
        <begin position="137"/>
        <end position="158"/>
    </location>
</feature>
<dbReference type="Pfam" id="PF07690">
    <property type="entry name" value="MFS_1"/>
    <property type="match status" value="1"/>
</dbReference>
<gene>
    <name evidence="9" type="ORF">BOO71_0014464</name>
</gene>
<dbReference type="PROSITE" id="PS00216">
    <property type="entry name" value="SUGAR_TRANSPORT_1"/>
    <property type="match status" value="1"/>
</dbReference>
<feature type="transmembrane region" description="Helical" evidence="7">
    <location>
        <begin position="105"/>
        <end position="125"/>
    </location>
</feature>
<feature type="transmembrane region" description="Helical" evidence="7">
    <location>
        <begin position="47"/>
        <end position="68"/>
    </location>
</feature>
<dbReference type="InterPro" id="IPR020846">
    <property type="entry name" value="MFS_dom"/>
</dbReference>
<protein>
    <submittedName>
        <fullName evidence="9">Tetracycline-efflux transporter</fullName>
    </submittedName>
</protein>
<evidence type="ECO:0000256" key="7">
    <source>
        <dbReference type="SAM" id="Phobius"/>
    </source>
</evidence>
<dbReference type="RefSeq" id="WP_075836915.1">
    <property type="nucleotide sequence ID" value="NZ_MSTI01000174.1"/>
</dbReference>
<evidence type="ECO:0000256" key="6">
    <source>
        <dbReference type="ARBA" id="ARBA00023136"/>
    </source>
</evidence>
<keyword evidence="5 7" id="KW-1133">Transmembrane helix</keyword>
<feature type="transmembrane region" description="Helical" evidence="7">
    <location>
        <begin position="375"/>
        <end position="394"/>
    </location>
</feature>
<name>A0A1U7NRP0_9DEIO</name>
<dbReference type="GO" id="GO:0022857">
    <property type="term" value="F:transmembrane transporter activity"/>
    <property type="evidence" value="ECO:0007669"/>
    <property type="project" value="InterPro"/>
</dbReference>
<keyword evidence="3" id="KW-0813">Transport</keyword>
<evidence type="ECO:0000256" key="1">
    <source>
        <dbReference type="ARBA" id="ARBA00004141"/>
    </source>
</evidence>
<dbReference type="Proteomes" id="UP000186607">
    <property type="component" value="Unassembled WGS sequence"/>
</dbReference>
<comment type="caution">
    <text evidence="9">The sequence shown here is derived from an EMBL/GenBank/DDBJ whole genome shotgun (WGS) entry which is preliminary data.</text>
</comment>
<dbReference type="EMBL" id="MSTI01000174">
    <property type="protein sequence ID" value="OLV15584.1"/>
    <property type="molecule type" value="Genomic_DNA"/>
</dbReference>
<feature type="transmembrane region" description="Helical" evidence="7">
    <location>
        <begin position="164"/>
        <end position="186"/>
    </location>
</feature>
<comment type="similarity">
    <text evidence="2">Belongs to the major facilitator superfamily. TCR/Tet family.</text>
</comment>
<dbReference type="SUPFAM" id="SSF103473">
    <property type="entry name" value="MFS general substrate transporter"/>
    <property type="match status" value="1"/>
</dbReference>